<sequence>MIDSRSKYPFVVKMTKTTAFATTKALENIFSLVSYPDVLVSDNGPQLTSAEFKSYLDSHNIIHKFSPPYHPSSNGIAERFVGIFKASIKKMLQTDPKVNINVAVHQFLEDYRNIPHTTTGIAPSIMLFNRYSTNSVDAYRPKYDTVIRPTKFSINEIVYRRCFNEKKRKWKASTITGVQGNYIYVCRDNDETTIRVHETDLKKKLQ</sequence>
<dbReference type="AlphaFoldDB" id="A0A914Y502"/>
<evidence type="ECO:0000313" key="3">
    <source>
        <dbReference type="WBParaSite" id="PSU_v2.g12780.t1"/>
    </source>
</evidence>
<proteinExistence type="predicted"/>
<dbReference type="GO" id="GO:0015074">
    <property type="term" value="P:DNA integration"/>
    <property type="evidence" value="ECO:0007669"/>
    <property type="project" value="InterPro"/>
</dbReference>
<evidence type="ECO:0000259" key="1">
    <source>
        <dbReference type="PROSITE" id="PS50994"/>
    </source>
</evidence>
<dbReference type="Gene3D" id="3.30.420.10">
    <property type="entry name" value="Ribonuclease H-like superfamily/Ribonuclease H"/>
    <property type="match status" value="1"/>
</dbReference>
<organism evidence="2 3">
    <name type="scientific">Panagrolaimus superbus</name>
    <dbReference type="NCBI Taxonomy" id="310955"/>
    <lineage>
        <taxon>Eukaryota</taxon>
        <taxon>Metazoa</taxon>
        <taxon>Ecdysozoa</taxon>
        <taxon>Nematoda</taxon>
        <taxon>Chromadorea</taxon>
        <taxon>Rhabditida</taxon>
        <taxon>Tylenchina</taxon>
        <taxon>Panagrolaimomorpha</taxon>
        <taxon>Panagrolaimoidea</taxon>
        <taxon>Panagrolaimidae</taxon>
        <taxon>Panagrolaimus</taxon>
    </lineage>
</organism>
<dbReference type="PROSITE" id="PS50994">
    <property type="entry name" value="INTEGRASE"/>
    <property type="match status" value="1"/>
</dbReference>
<dbReference type="GO" id="GO:0003676">
    <property type="term" value="F:nucleic acid binding"/>
    <property type="evidence" value="ECO:0007669"/>
    <property type="project" value="InterPro"/>
</dbReference>
<dbReference type="Pfam" id="PF00665">
    <property type="entry name" value="rve"/>
    <property type="match status" value="1"/>
</dbReference>
<accession>A0A914Y502</accession>
<dbReference type="Proteomes" id="UP000887577">
    <property type="component" value="Unplaced"/>
</dbReference>
<dbReference type="PANTHER" id="PTHR37984">
    <property type="entry name" value="PROTEIN CBG26694"/>
    <property type="match status" value="1"/>
</dbReference>
<name>A0A914Y502_9BILA</name>
<evidence type="ECO:0000313" key="2">
    <source>
        <dbReference type="Proteomes" id="UP000887577"/>
    </source>
</evidence>
<dbReference type="PANTHER" id="PTHR37984:SF13">
    <property type="entry name" value="RIBONUCLEASE H"/>
    <property type="match status" value="1"/>
</dbReference>
<dbReference type="InterPro" id="IPR036397">
    <property type="entry name" value="RNaseH_sf"/>
</dbReference>
<protein>
    <submittedName>
        <fullName evidence="3">Integrase catalytic domain-containing protein</fullName>
    </submittedName>
</protein>
<dbReference type="InterPro" id="IPR001584">
    <property type="entry name" value="Integrase_cat-core"/>
</dbReference>
<reference evidence="3" key="1">
    <citation type="submission" date="2022-11" db="UniProtKB">
        <authorList>
            <consortium name="WormBaseParasite"/>
        </authorList>
    </citation>
    <scope>IDENTIFICATION</scope>
</reference>
<dbReference type="InterPro" id="IPR050951">
    <property type="entry name" value="Retrovirus_Pol_polyprotein"/>
</dbReference>
<dbReference type="SUPFAM" id="SSF53098">
    <property type="entry name" value="Ribonuclease H-like"/>
    <property type="match status" value="1"/>
</dbReference>
<dbReference type="WBParaSite" id="PSU_v2.g12780.t1">
    <property type="protein sequence ID" value="PSU_v2.g12780.t1"/>
    <property type="gene ID" value="PSU_v2.g12780"/>
</dbReference>
<dbReference type="InterPro" id="IPR012337">
    <property type="entry name" value="RNaseH-like_sf"/>
</dbReference>
<feature type="domain" description="Integrase catalytic" evidence="1">
    <location>
        <begin position="1"/>
        <end position="131"/>
    </location>
</feature>
<keyword evidence="2" id="KW-1185">Reference proteome</keyword>